<accession>A0A5J9U467</accession>
<reference evidence="1 2" key="1">
    <citation type="journal article" date="2019" name="Sci. Rep.">
        <title>A high-quality genome of Eragrostis curvula grass provides insights into Poaceae evolution and supports new strategies to enhance forage quality.</title>
        <authorList>
            <person name="Carballo J."/>
            <person name="Santos B.A.C.M."/>
            <person name="Zappacosta D."/>
            <person name="Garbus I."/>
            <person name="Selva J.P."/>
            <person name="Gallo C.A."/>
            <person name="Diaz A."/>
            <person name="Albertini E."/>
            <person name="Caccamo M."/>
            <person name="Echenique V."/>
        </authorList>
    </citation>
    <scope>NUCLEOTIDE SEQUENCE [LARGE SCALE GENOMIC DNA]</scope>
    <source>
        <strain evidence="2">cv. Victoria</strain>
        <tissue evidence="1">Leaf</tissue>
    </source>
</reference>
<dbReference type="PANTHER" id="PTHR33186">
    <property type="entry name" value="OS10G0136150 PROTEIN-RELATED"/>
    <property type="match status" value="1"/>
</dbReference>
<keyword evidence="2" id="KW-1185">Reference proteome</keyword>
<name>A0A5J9U467_9POAL</name>
<dbReference type="AlphaFoldDB" id="A0A5J9U467"/>
<gene>
    <name evidence="1" type="ORF">EJB05_34012</name>
</gene>
<dbReference type="EMBL" id="RWGY01000029">
    <property type="protein sequence ID" value="TVU17950.1"/>
    <property type="molecule type" value="Genomic_DNA"/>
</dbReference>
<evidence type="ECO:0000313" key="2">
    <source>
        <dbReference type="Proteomes" id="UP000324897"/>
    </source>
</evidence>
<evidence type="ECO:0000313" key="1">
    <source>
        <dbReference type="EMBL" id="TVU17950.1"/>
    </source>
</evidence>
<organism evidence="1 2">
    <name type="scientific">Eragrostis curvula</name>
    <name type="common">weeping love grass</name>
    <dbReference type="NCBI Taxonomy" id="38414"/>
    <lineage>
        <taxon>Eukaryota</taxon>
        <taxon>Viridiplantae</taxon>
        <taxon>Streptophyta</taxon>
        <taxon>Embryophyta</taxon>
        <taxon>Tracheophyta</taxon>
        <taxon>Spermatophyta</taxon>
        <taxon>Magnoliopsida</taxon>
        <taxon>Liliopsida</taxon>
        <taxon>Poales</taxon>
        <taxon>Poaceae</taxon>
        <taxon>PACMAD clade</taxon>
        <taxon>Chloridoideae</taxon>
        <taxon>Eragrostideae</taxon>
        <taxon>Eragrostidinae</taxon>
        <taxon>Eragrostis</taxon>
    </lineage>
</organism>
<dbReference type="Gramene" id="TVU17950">
    <property type="protein sequence ID" value="TVU17950"/>
    <property type="gene ID" value="EJB05_34012"/>
</dbReference>
<comment type="caution">
    <text evidence="1">The sequence shown here is derived from an EMBL/GenBank/DDBJ whole genome shotgun (WGS) entry which is preliminary data.</text>
</comment>
<proteinExistence type="predicted"/>
<sequence>MYFMCESGFAILRYDLHGGEGALSGIYGPDGIGDMLHEFGGTPLLLAGGDGGLIYAGLASNSLHLWSLEMMGTDGDAAWTPLRVFELGALLPNPLRWNCTCLIGTAPGADESDMIFVGTDIGIFAIGLKPRWFRMVRESPSHDHTIFPYQSFLTPGVVARCGD</sequence>
<evidence type="ECO:0008006" key="3">
    <source>
        <dbReference type="Google" id="ProtNLM"/>
    </source>
</evidence>
<dbReference type="PANTHER" id="PTHR33186:SF15">
    <property type="entry name" value="OS06G0249850 PROTEIN"/>
    <property type="match status" value="1"/>
</dbReference>
<dbReference type="Proteomes" id="UP000324897">
    <property type="component" value="Chromosome 7"/>
</dbReference>
<protein>
    <recommendedName>
        <fullName evidence="3">F-box associated domain-containing protein</fullName>
    </recommendedName>
</protein>